<dbReference type="GO" id="GO:0005615">
    <property type="term" value="C:extracellular space"/>
    <property type="evidence" value="ECO:0007669"/>
    <property type="project" value="TreeGrafter"/>
</dbReference>
<dbReference type="EMBL" id="OE857510">
    <property type="protein sequence ID" value="CAD7616905.1"/>
    <property type="molecule type" value="Genomic_DNA"/>
</dbReference>
<organism evidence="1">
    <name type="scientific">Timema genevievae</name>
    <name type="common">Walking stick</name>
    <dbReference type="NCBI Taxonomy" id="629358"/>
    <lineage>
        <taxon>Eukaryota</taxon>
        <taxon>Metazoa</taxon>
        <taxon>Ecdysozoa</taxon>
        <taxon>Arthropoda</taxon>
        <taxon>Hexapoda</taxon>
        <taxon>Insecta</taxon>
        <taxon>Pterygota</taxon>
        <taxon>Neoptera</taxon>
        <taxon>Polyneoptera</taxon>
        <taxon>Phasmatodea</taxon>
        <taxon>Timematodea</taxon>
        <taxon>Timematoidea</taxon>
        <taxon>Timematidae</taxon>
        <taxon>Timema</taxon>
    </lineage>
</organism>
<reference evidence="1" key="1">
    <citation type="submission" date="2020-11" db="EMBL/GenBank/DDBJ databases">
        <authorList>
            <person name="Tran Van P."/>
        </authorList>
    </citation>
    <scope>NUCLEOTIDE SEQUENCE</scope>
</reference>
<dbReference type="Gene3D" id="3.15.10.30">
    <property type="entry name" value="Haemolymph juvenile hormone binding protein"/>
    <property type="match status" value="1"/>
</dbReference>
<dbReference type="InterPro" id="IPR010562">
    <property type="entry name" value="Haemolymph_juvenile_hormone-bd"/>
</dbReference>
<gene>
    <name evidence="1" type="ORF">TGEB3V08_LOCUS11808</name>
</gene>
<dbReference type="PANTHER" id="PTHR11008:SF32">
    <property type="entry name" value="CIRCADIAN CLOCK-CONTROLLED PROTEIN DAYWAKE-RELATED"/>
    <property type="match status" value="1"/>
</dbReference>
<protein>
    <submittedName>
        <fullName evidence="1">Uncharacterized protein</fullName>
    </submittedName>
</protein>
<dbReference type="Pfam" id="PF06585">
    <property type="entry name" value="JHBP"/>
    <property type="match status" value="1"/>
</dbReference>
<accession>A0A7R9PSN6</accession>
<dbReference type="InterPro" id="IPR038606">
    <property type="entry name" value="To_sf"/>
</dbReference>
<dbReference type="PANTHER" id="PTHR11008">
    <property type="entry name" value="PROTEIN TAKEOUT-LIKE PROTEIN"/>
    <property type="match status" value="1"/>
</dbReference>
<name>A0A7R9PSN6_TIMGE</name>
<evidence type="ECO:0000313" key="1">
    <source>
        <dbReference type="EMBL" id="CAD7616905.1"/>
    </source>
</evidence>
<proteinExistence type="predicted"/>
<dbReference type="AlphaFoldDB" id="A0A7R9PSN6"/>
<sequence>MSVTEFKLDFNIEKLDIYLDNLFNGDKALGDNTNKFLNENWEVVHKDIGPYIIEGIAAAIKQIVTGLMDKVPYDDFFPVSV</sequence>